<dbReference type="Proteomes" id="UP000678895">
    <property type="component" value="Unassembled WGS sequence"/>
</dbReference>
<dbReference type="PANTHER" id="PTHR43085:SF1">
    <property type="entry name" value="PSEUDOURIDINE KINASE-RELATED"/>
    <property type="match status" value="1"/>
</dbReference>
<dbReference type="GO" id="GO:0005524">
    <property type="term" value="F:ATP binding"/>
    <property type="evidence" value="ECO:0007669"/>
    <property type="project" value="UniProtKB-KW"/>
</dbReference>
<keyword evidence="5" id="KW-0067">ATP-binding</keyword>
<name>A0A919Y1J4_9BACL</name>
<evidence type="ECO:0000256" key="2">
    <source>
        <dbReference type="ARBA" id="ARBA00022679"/>
    </source>
</evidence>
<comment type="similarity">
    <text evidence="1">Belongs to the carbohydrate kinase PfkB family.</text>
</comment>
<dbReference type="CDD" id="cd01167">
    <property type="entry name" value="bac_FRK"/>
    <property type="match status" value="1"/>
</dbReference>
<dbReference type="Gene3D" id="3.40.1190.20">
    <property type="match status" value="1"/>
</dbReference>
<evidence type="ECO:0000313" key="7">
    <source>
        <dbReference type="EMBL" id="GIO40740.1"/>
    </source>
</evidence>
<dbReference type="AlphaFoldDB" id="A0A919Y1J4"/>
<proteinExistence type="inferred from homology"/>
<dbReference type="InterPro" id="IPR050306">
    <property type="entry name" value="PfkB_Carbo_kinase"/>
</dbReference>
<dbReference type="PROSITE" id="PS00584">
    <property type="entry name" value="PFKB_KINASES_2"/>
    <property type="match status" value="1"/>
</dbReference>
<evidence type="ECO:0000259" key="6">
    <source>
        <dbReference type="Pfam" id="PF00294"/>
    </source>
</evidence>
<dbReference type="PANTHER" id="PTHR43085">
    <property type="entry name" value="HEXOKINASE FAMILY MEMBER"/>
    <property type="match status" value="1"/>
</dbReference>
<dbReference type="InterPro" id="IPR002173">
    <property type="entry name" value="Carboh/pur_kinase_PfkB_CS"/>
</dbReference>
<feature type="domain" description="Carbohydrate kinase PfkB" evidence="6">
    <location>
        <begin position="1"/>
        <end position="307"/>
    </location>
</feature>
<evidence type="ECO:0000256" key="1">
    <source>
        <dbReference type="ARBA" id="ARBA00010688"/>
    </source>
</evidence>
<dbReference type="Pfam" id="PF00294">
    <property type="entry name" value="PfkB"/>
    <property type="match status" value="1"/>
</dbReference>
<sequence length="323" mass="34561">MADIVSIGELLIDFTPYGMSEFDQPLYERNPGGAPANVLAALAKLGSSTEFIGKVGDDAFGRELAEILNGGGIGISGLARTEKARTTLAFVHLDHQGDRSFSFYRNPGADQLLEPYEVPLDMIARSKVFHFGSVSMSAEPSRSATLSAVRYAKEQGIVVSYDPNLRPALWNSADEAREWILEGMKYSDIVKVSKEELEFLTGTEDLDQGSRMLAERYGVSLLLVTLGGQGSYCRCGSVTAAVSGFPVKVVDTTGAGDGFMAGAIYTVLSKGLALSSCKQEEIEELLRFANAVGALATTRKGGIPAMPSLEEVLALKSSRNEPL</sequence>
<comment type="caution">
    <text evidence="7">The sequence shown here is derived from an EMBL/GenBank/DDBJ whole genome shotgun (WGS) entry which is preliminary data.</text>
</comment>
<dbReference type="InterPro" id="IPR029056">
    <property type="entry name" value="Ribokinase-like"/>
</dbReference>
<evidence type="ECO:0000256" key="4">
    <source>
        <dbReference type="ARBA" id="ARBA00022777"/>
    </source>
</evidence>
<keyword evidence="2" id="KW-0808">Transferase</keyword>
<organism evidence="7 8">
    <name type="scientific">Paenibacillus apis</name>
    <dbReference type="NCBI Taxonomy" id="1792174"/>
    <lineage>
        <taxon>Bacteria</taxon>
        <taxon>Bacillati</taxon>
        <taxon>Bacillota</taxon>
        <taxon>Bacilli</taxon>
        <taxon>Bacillales</taxon>
        <taxon>Paenibacillaceae</taxon>
        <taxon>Paenibacillus</taxon>
    </lineage>
</organism>
<dbReference type="InterPro" id="IPR011611">
    <property type="entry name" value="PfkB_dom"/>
</dbReference>
<evidence type="ECO:0000313" key="8">
    <source>
        <dbReference type="Proteomes" id="UP000678895"/>
    </source>
</evidence>
<dbReference type="SUPFAM" id="SSF53613">
    <property type="entry name" value="Ribokinase-like"/>
    <property type="match status" value="1"/>
</dbReference>
<evidence type="ECO:0000256" key="3">
    <source>
        <dbReference type="ARBA" id="ARBA00022741"/>
    </source>
</evidence>
<gene>
    <name evidence="7" type="primary">scrK</name>
    <name evidence="7" type="ORF">J41TS4_04980</name>
</gene>
<keyword evidence="4" id="KW-0418">Kinase</keyword>
<protein>
    <submittedName>
        <fullName evidence="7">Fructokinase</fullName>
    </submittedName>
</protein>
<evidence type="ECO:0000256" key="5">
    <source>
        <dbReference type="ARBA" id="ARBA00022840"/>
    </source>
</evidence>
<keyword evidence="3" id="KW-0547">Nucleotide-binding</keyword>
<keyword evidence="8" id="KW-1185">Reference proteome</keyword>
<dbReference type="GO" id="GO:0016301">
    <property type="term" value="F:kinase activity"/>
    <property type="evidence" value="ECO:0007669"/>
    <property type="project" value="UniProtKB-KW"/>
</dbReference>
<reference evidence="7" key="1">
    <citation type="submission" date="2021-03" db="EMBL/GenBank/DDBJ databases">
        <title>Antimicrobial resistance genes in bacteria isolated from Japanese honey, and their potential for conferring macrolide and lincosamide resistance in the American foulbrood pathogen Paenibacillus larvae.</title>
        <authorList>
            <person name="Okamoto M."/>
            <person name="Kumagai M."/>
            <person name="Kanamori H."/>
            <person name="Takamatsu D."/>
        </authorList>
    </citation>
    <scope>NUCLEOTIDE SEQUENCE</scope>
    <source>
        <strain evidence="7">J41TS4</strain>
    </source>
</reference>
<dbReference type="EMBL" id="BORS01000001">
    <property type="protein sequence ID" value="GIO40740.1"/>
    <property type="molecule type" value="Genomic_DNA"/>
</dbReference>
<accession>A0A919Y1J4</accession>